<sequence>MPLRARHASVDEYLAAAAPEVRAVLEEIRRRALAAVPDATECISYQMPALKKKKVFFYYAAFKQHVGIYPPVKGDAALATELAPFRGPKGNLQFPLSAPMPFDLIARVAATLAEEVGVKSAAKGTA</sequence>
<evidence type="ECO:0000313" key="2">
    <source>
        <dbReference type="EMBL" id="MBI5168710.1"/>
    </source>
</evidence>
<dbReference type="Pfam" id="PF08818">
    <property type="entry name" value="DUF1801"/>
    <property type="match status" value="1"/>
</dbReference>
<reference evidence="2" key="1">
    <citation type="submission" date="2020-07" db="EMBL/GenBank/DDBJ databases">
        <title>Huge and variable diversity of episymbiotic CPR bacteria and DPANN archaea in groundwater ecosystems.</title>
        <authorList>
            <person name="He C.Y."/>
            <person name="Keren R."/>
            <person name="Whittaker M."/>
            <person name="Farag I.F."/>
            <person name="Doudna J."/>
            <person name="Cate J.H.D."/>
            <person name="Banfield J.F."/>
        </authorList>
    </citation>
    <scope>NUCLEOTIDE SEQUENCE</scope>
    <source>
        <strain evidence="2">NC_groundwater_1813_Pr3_B-0.1um_71_17</strain>
    </source>
</reference>
<dbReference type="Gene3D" id="3.90.1150.200">
    <property type="match status" value="1"/>
</dbReference>
<evidence type="ECO:0000313" key="3">
    <source>
        <dbReference type="Proteomes" id="UP000696931"/>
    </source>
</evidence>
<dbReference type="Proteomes" id="UP000696931">
    <property type="component" value="Unassembled WGS sequence"/>
</dbReference>
<dbReference type="SUPFAM" id="SSF159888">
    <property type="entry name" value="YdhG-like"/>
    <property type="match status" value="1"/>
</dbReference>
<accession>A0A933SCF2</accession>
<dbReference type="AlphaFoldDB" id="A0A933SCF2"/>
<protein>
    <recommendedName>
        <fullName evidence="1">YdhG-like domain-containing protein</fullName>
    </recommendedName>
</protein>
<name>A0A933SCF2_UNCEI</name>
<dbReference type="EMBL" id="JACRIW010000033">
    <property type="protein sequence ID" value="MBI5168710.1"/>
    <property type="molecule type" value="Genomic_DNA"/>
</dbReference>
<organism evidence="2 3">
    <name type="scientific">Eiseniibacteriota bacterium</name>
    <dbReference type="NCBI Taxonomy" id="2212470"/>
    <lineage>
        <taxon>Bacteria</taxon>
        <taxon>Candidatus Eiseniibacteriota</taxon>
    </lineage>
</organism>
<gene>
    <name evidence="2" type="ORF">HZA61_04395</name>
</gene>
<dbReference type="InterPro" id="IPR014922">
    <property type="entry name" value="YdhG-like"/>
</dbReference>
<feature type="domain" description="YdhG-like" evidence="1">
    <location>
        <begin position="22"/>
        <end position="108"/>
    </location>
</feature>
<evidence type="ECO:0000259" key="1">
    <source>
        <dbReference type="Pfam" id="PF08818"/>
    </source>
</evidence>
<proteinExistence type="predicted"/>
<comment type="caution">
    <text evidence="2">The sequence shown here is derived from an EMBL/GenBank/DDBJ whole genome shotgun (WGS) entry which is preliminary data.</text>
</comment>